<name>A0ABR8SJ00_9BACL</name>
<protein>
    <recommendedName>
        <fullName evidence="3">Haem-binding uptake Tiki superfamily ChaN domain-containing protein</fullName>
    </recommendedName>
</protein>
<accession>A0ABR8SJ00</accession>
<dbReference type="EMBL" id="JACSQM010000002">
    <property type="protein sequence ID" value="MBD7963471.1"/>
    <property type="molecule type" value="Genomic_DNA"/>
</dbReference>
<organism evidence="1 2">
    <name type="scientific">Fictibacillus norfolkensis</name>
    <dbReference type="NCBI Taxonomy" id="2762233"/>
    <lineage>
        <taxon>Bacteria</taxon>
        <taxon>Bacillati</taxon>
        <taxon>Bacillota</taxon>
        <taxon>Bacilli</taxon>
        <taxon>Bacillales</taxon>
        <taxon>Fictibacillaceae</taxon>
        <taxon>Fictibacillus</taxon>
    </lineage>
</organism>
<proteinExistence type="predicted"/>
<evidence type="ECO:0000313" key="1">
    <source>
        <dbReference type="EMBL" id="MBD7963471.1"/>
    </source>
</evidence>
<keyword evidence="2" id="KW-1185">Reference proteome</keyword>
<comment type="caution">
    <text evidence="1">The sequence shown here is derived from an EMBL/GenBank/DDBJ whole genome shotgun (WGS) entry which is preliminary data.</text>
</comment>
<dbReference type="Pfam" id="PF18950">
    <property type="entry name" value="DUF5694"/>
    <property type="match status" value="1"/>
</dbReference>
<gene>
    <name evidence="1" type="ORF">H9648_05325</name>
</gene>
<evidence type="ECO:0000313" key="2">
    <source>
        <dbReference type="Proteomes" id="UP000603641"/>
    </source>
</evidence>
<dbReference type="Proteomes" id="UP000603641">
    <property type="component" value="Unassembled WGS sequence"/>
</dbReference>
<reference evidence="1 2" key="1">
    <citation type="submission" date="2020-08" db="EMBL/GenBank/DDBJ databases">
        <title>A Genomic Blueprint of the Chicken Gut Microbiome.</title>
        <authorList>
            <person name="Gilroy R."/>
            <person name="Ravi A."/>
            <person name="Getino M."/>
            <person name="Pursley I."/>
            <person name="Horton D.L."/>
            <person name="Alikhan N.-F."/>
            <person name="Baker D."/>
            <person name="Gharbi K."/>
            <person name="Hall N."/>
            <person name="Watson M."/>
            <person name="Adriaenssens E.M."/>
            <person name="Foster-Nyarko E."/>
            <person name="Jarju S."/>
            <person name="Secka A."/>
            <person name="Antonio M."/>
            <person name="Oren A."/>
            <person name="Chaudhuri R."/>
            <person name="La Ragione R.M."/>
            <person name="Hildebrand F."/>
            <person name="Pallen M.J."/>
        </authorList>
    </citation>
    <scope>NUCLEOTIDE SEQUENCE [LARGE SCALE GENOMIC DNA]</scope>
    <source>
        <strain evidence="1 2">Sa2CUA10</strain>
    </source>
</reference>
<sequence>MMNIKQEKPQVMVVGTFHMRYTPDLQRMEFDDLLAESRQLEIQKVVEQLKKFKPTKVALEVVKSEENKLNQEFNQYKEGQLNLAIDEVQQLGFRIASDLQHEKVYAVDWMESVGNRGLGEVFEWAEKNQPEFIRYINENYRSNHELSIGKKSVYDIIRSQNHESFIEKQHEMYMAIARIGSNEEYIGIDWIRWWYQRNLILYYNLAQITSISDRTLLIIGAAHVHLVTQFLKESNSFSVVNPLDYLT</sequence>
<evidence type="ECO:0008006" key="3">
    <source>
        <dbReference type="Google" id="ProtNLM"/>
    </source>
</evidence>
<dbReference type="InterPro" id="IPR043749">
    <property type="entry name" value="DUF5694"/>
</dbReference>